<comment type="similarity">
    <text evidence="1">Belongs to the plant acyltransferase family.</text>
</comment>
<dbReference type="RefSeq" id="XP_016463821.1">
    <property type="nucleotide sequence ID" value="XM_016608335.1"/>
</dbReference>
<protein>
    <submittedName>
        <fullName evidence="3">Alcohol acyltransferase 9-like</fullName>
    </submittedName>
    <submittedName>
        <fullName evidence="3">Omega-hydroxypalmitate O-feruloyl transferase-like</fullName>
    </submittedName>
</protein>
<dbReference type="GO" id="GO:0016747">
    <property type="term" value="F:acyltransferase activity, transferring groups other than amino-acyl groups"/>
    <property type="evidence" value="ECO:0000318"/>
    <property type="project" value="GO_Central"/>
</dbReference>
<dbReference type="Proteomes" id="UP000790787">
    <property type="component" value="Chromosome 16"/>
</dbReference>
<dbReference type="SUPFAM" id="SSF52777">
    <property type="entry name" value="CoA-dependent acyltransferases"/>
    <property type="match status" value="1"/>
</dbReference>
<dbReference type="AlphaFoldDB" id="A0A1S3ZHM4"/>
<dbReference type="GeneID" id="107786832"/>
<dbReference type="OrthoDB" id="671439at2759"/>
<dbReference type="PANTHER" id="PTHR31642">
    <property type="entry name" value="TRICHOTHECENE 3-O-ACETYLTRANSFERASE"/>
    <property type="match status" value="1"/>
</dbReference>
<dbReference type="InterPro" id="IPR050317">
    <property type="entry name" value="Plant_Fungal_Acyltransferase"/>
</dbReference>
<organism evidence="2 3">
    <name type="scientific">Nicotiana tabacum</name>
    <name type="common">Common tobacco</name>
    <dbReference type="NCBI Taxonomy" id="4097"/>
    <lineage>
        <taxon>Eukaryota</taxon>
        <taxon>Viridiplantae</taxon>
        <taxon>Streptophyta</taxon>
        <taxon>Embryophyta</taxon>
        <taxon>Tracheophyta</taxon>
        <taxon>Spermatophyta</taxon>
        <taxon>Magnoliopsida</taxon>
        <taxon>eudicotyledons</taxon>
        <taxon>Gunneridae</taxon>
        <taxon>Pentapetalae</taxon>
        <taxon>asterids</taxon>
        <taxon>lamiids</taxon>
        <taxon>Solanales</taxon>
        <taxon>Solanaceae</taxon>
        <taxon>Nicotianoideae</taxon>
        <taxon>Nicotianeae</taxon>
        <taxon>Nicotiana</taxon>
    </lineage>
</organism>
<dbReference type="PANTHER" id="PTHR31642:SF5">
    <property type="entry name" value="OS01G0104900 PROTEIN"/>
    <property type="match status" value="1"/>
</dbReference>
<keyword evidence="2" id="KW-1185">Reference proteome</keyword>
<sequence>MLGSIELPDCVYSKEPIFITPISPTPNHSLYLSNLDDQKFLRFSIKYLYLFTKSINLDKLKSSLSRVLVDYYPLAGRVRKCPENDHKLQVYCNGEGAIFAEAFLDLTADELLVVSNKPDKSWRKLLYKVEATNFLDIPPLVVQVTNLRCGGMILCTAINHCLCDGIGTAQFLHAWAHFTKDPTGNLPITPFHSRHVLKPRDPPQITSIHPTFTKIPLDRQNSQFSLNLFQYLQSQPITPASITFSQSQILHLKRQCSPSVKSTSFEVLASHTWRCWVKSLNLPSSINVKLLFSVNIRKAVKPELPEGYYGNGFVLGCAEAPVKQVVNGNLQDTVKLVQNAKSELTSGSIKSVVDLLEDKTVKTDLSASFVISQWSRLSLEEVDFGEGKPIQMGPLTSDIYCLFLPSVGEFDAVRVLVSMPEGVVKKFEYYMTELWDVSDVNGDVIKGHLHLKNPKMISA</sequence>
<reference evidence="2" key="1">
    <citation type="journal article" date="2014" name="Nat. Commun.">
        <title>The tobacco genome sequence and its comparison with those of tomato and potato.</title>
        <authorList>
            <person name="Sierro N."/>
            <person name="Battey J.N."/>
            <person name="Ouadi S."/>
            <person name="Bakaher N."/>
            <person name="Bovet L."/>
            <person name="Willig A."/>
            <person name="Goepfert S."/>
            <person name="Peitsch M.C."/>
            <person name="Ivanov N.V."/>
        </authorList>
    </citation>
    <scope>NUCLEOTIDE SEQUENCE [LARGE SCALE GENOMIC DNA]</scope>
</reference>
<evidence type="ECO:0000313" key="2">
    <source>
        <dbReference type="Proteomes" id="UP000790787"/>
    </source>
</evidence>
<reference evidence="3" key="2">
    <citation type="submission" date="2025-08" db="UniProtKB">
        <authorList>
            <consortium name="RefSeq"/>
        </authorList>
    </citation>
    <scope>IDENTIFICATION</scope>
    <source>
        <tissue evidence="3">Leaf</tissue>
    </source>
</reference>
<dbReference type="Pfam" id="PF02458">
    <property type="entry name" value="Transferase"/>
    <property type="match status" value="1"/>
</dbReference>
<dbReference type="Gene3D" id="3.30.559.10">
    <property type="entry name" value="Chloramphenicol acetyltransferase-like domain"/>
    <property type="match status" value="2"/>
</dbReference>
<dbReference type="RefSeq" id="XP_016463821.1">
    <property type="nucleotide sequence ID" value="XM_016608335.2"/>
</dbReference>
<dbReference type="PaxDb" id="4097-A0A1S3ZHM4"/>
<evidence type="ECO:0000256" key="1">
    <source>
        <dbReference type="ARBA" id="ARBA00009861"/>
    </source>
</evidence>
<dbReference type="STRING" id="4097.A0A1S3ZHM4"/>
<evidence type="ECO:0000313" key="3">
    <source>
        <dbReference type="RefSeq" id="XP_016463821.1"/>
    </source>
</evidence>
<dbReference type="KEGG" id="nta:107786832"/>
<accession>A0A1S3ZHM4</accession>
<proteinExistence type="inferred from homology"/>
<gene>
    <name evidence="3" type="primary">LOC107786832</name>
</gene>
<dbReference type="OMA" id="AWAHITA"/>
<name>A0A1S3ZHM4_TOBAC</name>
<dbReference type="InterPro" id="IPR023213">
    <property type="entry name" value="CAT-like_dom_sf"/>
</dbReference>